<gene>
    <name evidence="2" type="ORF">DFP98_12858</name>
</gene>
<dbReference type="Pfam" id="PF01882">
    <property type="entry name" value="DUF58"/>
    <property type="match status" value="1"/>
</dbReference>
<comment type="caution">
    <text evidence="2">The sequence shown here is derived from an EMBL/GenBank/DDBJ whole genome shotgun (WGS) entry which is preliminary data.</text>
</comment>
<dbReference type="Proteomes" id="UP000256977">
    <property type="component" value="Unassembled WGS sequence"/>
</dbReference>
<evidence type="ECO:0000313" key="2">
    <source>
        <dbReference type="EMBL" id="RED61949.1"/>
    </source>
</evidence>
<proteinExistence type="predicted"/>
<dbReference type="AlphaFoldDB" id="A0A3D9IKA0"/>
<dbReference type="PANTHER" id="PTHR34351">
    <property type="entry name" value="SLR1927 PROTEIN-RELATED"/>
    <property type="match status" value="1"/>
</dbReference>
<accession>A0A3D9IKA0</accession>
<dbReference type="EMBL" id="QRDZ01000028">
    <property type="protein sequence ID" value="RED61949.1"/>
    <property type="molecule type" value="Genomic_DNA"/>
</dbReference>
<name>A0A3D9IKA0_9BACL</name>
<evidence type="ECO:0000313" key="3">
    <source>
        <dbReference type="Proteomes" id="UP000256977"/>
    </source>
</evidence>
<feature type="domain" description="DUF58" evidence="1">
    <location>
        <begin position="188"/>
        <end position="354"/>
    </location>
</feature>
<protein>
    <submittedName>
        <fullName evidence="2">Uncharacterized protein (DUF58 family)</fullName>
    </submittedName>
</protein>
<sequence>MSAIIWIVLLMFVLYMAQRVLFNFFGFRGLSYSRSFSAFRLHAGQSVWMSETIANRKRMPLPWMRVETMLPGQLEFKQREADTSIHRGDRLQNHASLFSVPSYTEIVRKHEIICTHRGKYKVDSYTVTLGDWVGIPGKSSQGKSECELIVYPALRDLRDFPLDARKYLQSVRSMASPIMEDHPDVSGIRPYREGDSMRMVNWSASAKTGQLLVHKRESMRDNDLIVILNAELLDQTGNRRIEPEDFESALSYAASAAQYVISGGGKAGFIFNGIRVGEEAGVYRAPVRGGAAHMDSLLEAMASFRPVTALGLSFLLEQLVEERTRGQNYLLVTAFIDGKQEELVRRLRNQGNTVQLLFAVKGGVGR</sequence>
<dbReference type="PANTHER" id="PTHR34351:SF2">
    <property type="entry name" value="DUF58 DOMAIN-CONTAINING PROTEIN"/>
    <property type="match status" value="1"/>
</dbReference>
<reference evidence="2 3" key="1">
    <citation type="submission" date="2018-07" db="EMBL/GenBank/DDBJ databases">
        <title>Genomic Encyclopedia of Type Strains, Phase III (KMG-III): the genomes of soil and plant-associated and newly described type strains.</title>
        <authorList>
            <person name="Whitman W."/>
        </authorList>
    </citation>
    <scope>NUCLEOTIDE SEQUENCE [LARGE SCALE GENOMIC DNA]</scope>
    <source>
        <strain evidence="2 3">CECT 7287</strain>
    </source>
</reference>
<dbReference type="RefSeq" id="WP_116063977.1">
    <property type="nucleotide sequence ID" value="NZ_QRDZ01000028.1"/>
</dbReference>
<dbReference type="InterPro" id="IPR002881">
    <property type="entry name" value="DUF58"/>
</dbReference>
<evidence type="ECO:0000259" key="1">
    <source>
        <dbReference type="Pfam" id="PF01882"/>
    </source>
</evidence>
<dbReference type="OrthoDB" id="9789943at2"/>
<keyword evidence="3" id="KW-1185">Reference proteome</keyword>
<organism evidence="2 3">
    <name type="scientific">Cohnella phaseoli</name>
    <dbReference type="NCBI Taxonomy" id="456490"/>
    <lineage>
        <taxon>Bacteria</taxon>
        <taxon>Bacillati</taxon>
        <taxon>Bacillota</taxon>
        <taxon>Bacilli</taxon>
        <taxon>Bacillales</taxon>
        <taxon>Paenibacillaceae</taxon>
        <taxon>Cohnella</taxon>
    </lineage>
</organism>